<reference evidence="8" key="1">
    <citation type="submission" date="2016-02" db="EMBL/GenBank/DDBJ databases">
        <authorList>
            <person name="Wen L."/>
            <person name="He K."/>
            <person name="Yang H."/>
        </authorList>
    </citation>
    <scope>NUCLEOTIDE SEQUENCE</scope>
    <source>
        <strain evidence="8">K261An</strain>
    </source>
</reference>
<dbReference type="EC" id="5.1.3.13" evidence="3 7"/>
<evidence type="ECO:0000313" key="8">
    <source>
        <dbReference type="EMBL" id="CZQ25258.1"/>
    </source>
</evidence>
<dbReference type="GO" id="GO:0019305">
    <property type="term" value="P:dTDP-rhamnose biosynthetic process"/>
    <property type="evidence" value="ECO:0007669"/>
    <property type="project" value="UniProtKB-UniRule"/>
</dbReference>
<dbReference type="Gene3D" id="2.60.120.10">
    <property type="entry name" value="Jelly Rolls"/>
    <property type="match status" value="1"/>
</dbReference>
<dbReference type="NCBIfam" id="TIGR01221">
    <property type="entry name" value="rmlC"/>
    <property type="match status" value="1"/>
</dbReference>
<accession>A0A193SF95</accession>
<comment type="pathway">
    <text evidence="7">Carbohydrate biosynthesis; dTDP-L-rhamnose biosynthesis.</text>
</comment>
<sequence>MNIIKTDIPEVLIFEPRVFGDARGFFFESFSSKVFDEAVGRKVAFVQDNHSQSQKGVLRGLHYQLDPHSQGKLVRCIEGEVFDVAVDIRRSSPTFGKWVGAVLSAENKRQLWIPEGFAHGFLALSETVQFVYKATNYYAPQSERSIIWNDPQINIQWPELSDCALSLSGKDQAAVALSHAEVYN</sequence>
<dbReference type="InterPro" id="IPR011051">
    <property type="entry name" value="RmlC_Cupin_sf"/>
</dbReference>
<gene>
    <name evidence="8" type="primary">rfbC</name>
</gene>
<evidence type="ECO:0000256" key="2">
    <source>
        <dbReference type="ARBA" id="ARBA00001997"/>
    </source>
</evidence>
<comment type="similarity">
    <text evidence="7">Belongs to the dTDP-4-dehydrorhamnose 3,5-epimerase family.</text>
</comment>
<dbReference type="GO" id="GO:0005829">
    <property type="term" value="C:cytosol"/>
    <property type="evidence" value="ECO:0007669"/>
    <property type="project" value="TreeGrafter"/>
</dbReference>
<dbReference type="GO" id="GO:0000271">
    <property type="term" value="P:polysaccharide biosynthetic process"/>
    <property type="evidence" value="ECO:0007669"/>
    <property type="project" value="TreeGrafter"/>
</dbReference>
<dbReference type="GO" id="GO:0008830">
    <property type="term" value="F:dTDP-4-dehydrorhamnose 3,5-epimerase activity"/>
    <property type="evidence" value="ECO:0007669"/>
    <property type="project" value="UniProtKB-UniRule"/>
</dbReference>
<organism evidence="8">
    <name type="scientific">Klebsiella pneumoniae</name>
    <dbReference type="NCBI Taxonomy" id="573"/>
    <lineage>
        <taxon>Bacteria</taxon>
        <taxon>Pseudomonadati</taxon>
        <taxon>Pseudomonadota</taxon>
        <taxon>Gammaproteobacteria</taxon>
        <taxon>Enterobacterales</taxon>
        <taxon>Enterobacteriaceae</taxon>
        <taxon>Klebsiella/Raoultella group</taxon>
        <taxon>Klebsiella</taxon>
        <taxon>Klebsiella pneumoniae complex</taxon>
    </lineage>
</organism>
<feature type="active site" description="Proton acceptor" evidence="5">
    <location>
        <position position="62"/>
    </location>
</feature>
<evidence type="ECO:0000256" key="6">
    <source>
        <dbReference type="PIRSR" id="PIRSR600888-3"/>
    </source>
</evidence>
<dbReference type="CDD" id="cd00438">
    <property type="entry name" value="cupin_RmlC"/>
    <property type="match status" value="1"/>
</dbReference>
<dbReference type="InterPro" id="IPR014710">
    <property type="entry name" value="RmlC-like_jellyroll"/>
</dbReference>
<dbReference type="Pfam" id="PF00908">
    <property type="entry name" value="dTDP_sugar_isom"/>
    <property type="match status" value="1"/>
</dbReference>
<proteinExistence type="inferred from homology"/>
<dbReference type="UniPathway" id="UPA00124"/>
<evidence type="ECO:0000256" key="7">
    <source>
        <dbReference type="RuleBase" id="RU364069"/>
    </source>
</evidence>
<dbReference type="RefSeq" id="WP_117120937.1">
    <property type="nucleotide sequence ID" value="NZ_CP058758.1"/>
</dbReference>
<feature type="site" description="Participates in a stacking interaction with the thymidine ring of dTDP-4-oxo-6-deoxyglucose" evidence="6">
    <location>
        <position position="138"/>
    </location>
</feature>
<dbReference type="EMBL" id="LT174597">
    <property type="protein sequence ID" value="CZQ25258.1"/>
    <property type="molecule type" value="Genomic_DNA"/>
</dbReference>
<dbReference type="PANTHER" id="PTHR21047">
    <property type="entry name" value="DTDP-6-DEOXY-D-GLUCOSE-3,5 EPIMERASE"/>
    <property type="match status" value="1"/>
</dbReference>
<dbReference type="SUPFAM" id="SSF51182">
    <property type="entry name" value="RmlC-like cupins"/>
    <property type="match status" value="1"/>
</dbReference>
<reference evidence="8" key="2">
    <citation type="submission" date="2016-06" db="EMBL/GenBank/DDBJ databases">
        <title>Towards a vaccine: An investigation of Klebsiella pneumoniae surface antigens.</title>
        <authorList>
            <person name="Follador R."/>
            <person name="Heinz E."/>
            <person name="Wyres K.L."/>
            <person name="Ellington M.J."/>
            <person name="Kowarik M."/>
            <person name="Holt K.E."/>
            <person name="Thomson N.R."/>
        </authorList>
    </citation>
    <scope>NUCLEOTIDE SEQUENCE</scope>
    <source>
        <strain evidence="8">K261An</strain>
    </source>
</reference>
<comment type="subunit">
    <text evidence="7">Homodimer.</text>
</comment>
<name>A0A193SF95_KLEPN</name>
<dbReference type="PANTHER" id="PTHR21047:SF2">
    <property type="entry name" value="THYMIDINE DIPHOSPHO-4-KETO-RHAMNOSE 3,5-EPIMERASE"/>
    <property type="match status" value="1"/>
</dbReference>
<dbReference type="AlphaFoldDB" id="A0A193SF95"/>
<keyword evidence="7 8" id="KW-0413">Isomerase</keyword>
<protein>
    <recommendedName>
        <fullName evidence="4 7">dTDP-4-dehydrorhamnose 3,5-epimerase</fullName>
        <ecNumber evidence="3 7">5.1.3.13</ecNumber>
    </recommendedName>
    <alternativeName>
        <fullName evidence="7">Thymidine diphospho-4-keto-rhamnose 3,5-epimerase</fullName>
    </alternativeName>
</protein>
<evidence type="ECO:0000256" key="5">
    <source>
        <dbReference type="PIRSR" id="PIRSR600888-1"/>
    </source>
</evidence>
<comment type="catalytic activity">
    <reaction evidence="1 7">
        <text>dTDP-4-dehydro-6-deoxy-alpha-D-glucose = dTDP-4-dehydro-beta-L-rhamnose</text>
        <dbReference type="Rhea" id="RHEA:16969"/>
        <dbReference type="ChEBI" id="CHEBI:57649"/>
        <dbReference type="ChEBI" id="CHEBI:62830"/>
        <dbReference type="EC" id="5.1.3.13"/>
    </reaction>
</comment>
<comment type="function">
    <text evidence="2 7">Catalyzes the epimerization of the C3' and C5'positions of dTDP-6-deoxy-D-xylo-4-hexulose, forming dTDP-6-deoxy-L-lyxo-4-hexulose.</text>
</comment>
<evidence type="ECO:0000256" key="1">
    <source>
        <dbReference type="ARBA" id="ARBA00001298"/>
    </source>
</evidence>
<feature type="active site" description="Proton donor" evidence="5">
    <location>
        <position position="132"/>
    </location>
</feature>
<evidence type="ECO:0000256" key="4">
    <source>
        <dbReference type="ARBA" id="ARBA00019595"/>
    </source>
</evidence>
<evidence type="ECO:0000256" key="3">
    <source>
        <dbReference type="ARBA" id="ARBA00012098"/>
    </source>
</evidence>
<dbReference type="InterPro" id="IPR000888">
    <property type="entry name" value="RmlC-like"/>
</dbReference>